<evidence type="ECO:0000256" key="7">
    <source>
        <dbReference type="ARBA" id="ARBA00023065"/>
    </source>
</evidence>
<evidence type="ECO:0000259" key="12">
    <source>
        <dbReference type="Pfam" id="PF23259"/>
    </source>
</evidence>
<feature type="transmembrane region" description="Helical" evidence="10">
    <location>
        <begin position="78"/>
        <end position="97"/>
    </location>
</feature>
<evidence type="ECO:0000256" key="3">
    <source>
        <dbReference type="ARBA" id="ARBA00022538"/>
    </source>
</evidence>
<feature type="transmembrane region" description="Helical" evidence="10">
    <location>
        <begin position="241"/>
        <end position="259"/>
    </location>
</feature>
<dbReference type="InterPro" id="IPR050794">
    <property type="entry name" value="CPA2_transporter"/>
</dbReference>
<reference evidence="13 14" key="1">
    <citation type="journal article" date="2019" name="G3 (Bethesda)">
        <title>Sequencing of a Wild Apple (Malus baccata) Genome Unravels the Differences Between Cultivated and Wild Apple Species Regarding Disease Resistance and Cold Tolerance.</title>
        <authorList>
            <person name="Chen X."/>
        </authorList>
    </citation>
    <scope>NUCLEOTIDE SEQUENCE [LARGE SCALE GENOMIC DNA]</scope>
    <source>
        <strain evidence="14">cv. Shandingzi</strain>
        <tissue evidence="13">Leaves</tissue>
    </source>
</reference>
<feature type="transmembrane region" description="Helical" evidence="10">
    <location>
        <begin position="49"/>
        <end position="71"/>
    </location>
</feature>
<evidence type="ECO:0000313" key="14">
    <source>
        <dbReference type="Proteomes" id="UP000315295"/>
    </source>
</evidence>
<evidence type="ECO:0000256" key="1">
    <source>
        <dbReference type="ARBA" id="ARBA00004141"/>
    </source>
</evidence>
<feature type="transmembrane region" description="Helical" evidence="10">
    <location>
        <begin position="203"/>
        <end position="221"/>
    </location>
</feature>
<evidence type="ECO:0000256" key="4">
    <source>
        <dbReference type="ARBA" id="ARBA00022692"/>
    </source>
</evidence>
<feature type="domain" description="Cation/H(+) antiporter C-terminal" evidence="12">
    <location>
        <begin position="514"/>
        <end position="660"/>
    </location>
</feature>
<comment type="subcellular location">
    <subcellularLocation>
        <location evidence="1">Membrane</location>
        <topology evidence="1">Multi-pass membrane protein</topology>
    </subcellularLocation>
</comment>
<accession>A0A540LZ15</accession>
<proteinExistence type="inferred from homology"/>
<feature type="transmembrane region" description="Helical" evidence="10">
    <location>
        <begin position="294"/>
        <end position="312"/>
    </location>
</feature>
<evidence type="ECO:0000256" key="8">
    <source>
        <dbReference type="ARBA" id="ARBA00023136"/>
    </source>
</evidence>
<dbReference type="InterPro" id="IPR038770">
    <property type="entry name" value="Na+/solute_symporter_sf"/>
</dbReference>
<keyword evidence="3" id="KW-0633">Potassium transport</keyword>
<dbReference type="GO" id="GO:0016020">
    <property type="term" value="C:membrane"/>
    <property type="evidence" value="ECO:0007669"/>
    <property type="project" value="UniProtKB-SubCell"/>
</dbReference>
<evidence type="ECO:0000256" key="6">
    <source>
        <dbReference type="ARBA" id="ARBA00022989"/>
    </source>
</evidence>
<dbReference type="InterPro" id="IPR057290">
    <property type="entry name" value="CHX17_C"/>
</dbReference>
<dbReference type="Pfam" id="PF23259">
    <property type="entry name" value="CHX17_C"/>
    <property type="match status" value="1"/>
</dbReference>
<keyword evidence="6 10" id="KW-1133">Transmembrane helix</keyword>
<dbReference type="PANTHER" id="PTHR32468:SF108">
    <property type="entry name" value="CATION_H(+) ANTIPORTER 15-LIKE"/>
    <property type="match status" value="1"/>
</dbReference>
<keyword evidence="7" id="KW-0406">Ion transport</keyword>
<dbReference type="GO" id="GO:0006885">
    <property type="term" value="P:regulation of pH"/>
    <property type="evidence" value="ECO:0007669"/>
    <property type="project" value="TreeGrafter"/>
</dbReference>
<evidence type="ECO:0000256" key="5">
    <source>
        <dbReference type="ARBA" id="ARBA00022958"/>
    </source>
</evidence>
<gene>
    <name evidence="13" type="ORF">C1H46_022900</name>
</gene>
<sequence length="678" mass="75813">MMAQIILIVITSRVLYYFLRPSGQTKFVCNLLGGIIWSPSLLVRTQKNAWKIGLAGFLFPSAVTSSLVYPLARSIPGLTGGILFLFFTTFSLSFTYFPTVAEALDELNLMTSELGQLALSSAMLNDVIQWFFMAIHCIYSQESHRIEALLSFVGIAVLHYLFMAFITDALGTKPTTGAIILGLVVPNGPPLGTALIKKTELMVSEFLLPVFFFCVGLSVNVYSIHDWESFSKLQVLIVESYVTKFLGVTLAAMCCKIKFKHSLLLSMIMSIKGLIEPSIYSRWRVLKQMDQQSYTQIILSSLGLTMAIAPFIRFSCIPHVHLRQSSSIHDCIRNIQSLLASNSETFQILCCVHNEESVRNMITLLEASNPTEASPICAYIFHAVELTGSAAPLLVPHTKQKKKFTHTSVPTNVHIMRALENYSKNSKGPVVIEAFTMTTPYKSMHETIFHEANDKKVPLIIIPFHENHDVIAPNCQTKAIRQFNINVQSYAPCTVGILVDRSLSCLLSLNHFSYNVAVFFIGGPDDREALAYSARMSGNTKVSISVFRFILAETVIEEEQLKETKLDQALVDEFKLSNIGNDHLNWHEMEVADGVQLMDAIRQSHGDYDLVMVGRRHLEMSLRNEETVDFMENAELGVIGDMLASSDFCGGMVNVLVMQESREFELRTASDEKFNEVL</sequence>
<organism evidence="13 14">
    <name type="scientific">Malus baccata</name>
    <name type="common">Siberian crab apple</name>
    <name type="synonym">Pyrus baccata</name>
    <dbReference type="NCBI Taxonomy" id="106549"/>
    <lineage>
        <taxon>Eukaryota</taxon>
        <taxon>Viridiplantae</taxon>
        <taxon>Streptophyta</taxon>
        <taxon>Embryophyta</taxon>
        <taxon>Tracheophyta</taxon>
        <taxon>Spermatophyta</taxon>
        <taxon>Magnoliopsida</taxon>
        <taxon>eudicotyledons</taxon>
        <taxon>Gunneridae</taxon>
        <taxon>Pentapetalae</taxon>
        <taxon>rosids</taxon>
        <taxon>fabids</taxon>
        <taxon>Rosales</taxon>
        <taxon>Rosaceae</taxon>
        <taxon>Amygdaloideae</taxon>
        <taxon>Maleae</taxon>
        <taxon>Malus</taxon>
    </lineage>
</organism>
<dbReference type="GO" id="GO:0006813">
    <property type="term" value="P:potassium ion transport"/>
    <property type="evidence" value="ECO:0007669"/>
    <property type="project" value="UniProtKB-KW"/>
</dbReference>
<dbReference type="GO" id="GO:1902600">
    <property type="term" value="P:proton transmembrane transport"/>
    <property type="evidence" value="ECO:0007669"/>
    <property type="project" value="InterPro"/>
</dbReference>
<keyword evidence="2" id="KW-0813">Transport</keyword>
<dbReference type="PANTHER" id="PTHR32468">
    <property type="entry name" value="CATION/H + ANTIPORTER"/>
    <property type="match status" value="1"/>
</dbReference>
<dbReference type="GO" id="GO:0015297">
    <property type="term" value="F:antiporter activity"/>
    <property type="evidence" value="ECO:0007669"/>
    <property type="project" value="InterPro"/>
</dbReference>
<dbReference type="Pfam" id="PF00999">
    <property type="entry name" value="Na_H_Exchanger"/>
    <property type="match status" value="1"/>
</dbReference>
<protein>
    <submittedName>
        <fullName evidence="13">Uncharacterized protein</fullName>
    </submittedName>
</protein>
<keyword evidence="4 10" id="KW-0812">Transmembrane</keyword>
<name>A0A540LZ15_MALBA</name>
<feature type="domain" description="Cation/H+ exchanger transmembrane" evidence="11">
    <location>
        <begin position="152"/>
        <end position="302"/>
    </location>
</feature>
<feature type="transmembrane region" description="Helical" evidence="10">
    <location>
        <begin position="178"/>
        <end position="196"/>
    </location>
</feature>
<feature type="transmembrane region" description="Helical" evidence="10">
    <location>
        <begin position="146"/>
        <end position="166"/>
    </location>
</feature>
<dbReference type="EMBL" id="VIEB01000417">
    <property type="protein sequence ID" value="TQD91502.1"/>
    <property type="molecule type" value="Genomic_DNA"/>
</dbReference>
<dbReference type="InterPro" id="IPR006153">
    <property type="entry name" value="Cation/H_exchanger_TM"/>
</dbReference>
<keyword evidence="14" id="KW-1185">Reference proteome</keyword>
<dbReference type="Proteomes" id="UP000315295">
    <property type="component" value="Unassembled WGS sequence"/>
</dbReference>
<evidence type="ECO:0000313" key="13">
    <source>
        <dbReference type="EMBL" id="TQD91502.1"/>
    </source>
</evidence>
<dbReference type="Gene3D" id="1.20.1530.20">
    <property type="match status" value="1"/>
</dbReference>
<comment type="similarity">
    <text evidence="9">Belongs to the monovalent cation:proton antiporter 2 (CPA2) transporter (TC 2.A.37) family. CHX (TC 2.A.37.4) subfamily.</text>
</comment>
<evidence type="ECO:0000256" key="2">
    <source>
        <dbReference type="ARBA" id="ARBA00022448"/>
    </source>
</evidence>
<evidence type="ECO:0000256" key="10">
    <source>
        <dbReference type="SAM" id="Phobius"/>
    </source>
</evidence>
<keyword evidence="8 10" id="KW-0472">Membrane</keyword>
<comment type="caution">
    <text evidence="13">The sequence shown here is derived from an EMBL/GenBank/DDBJ whole genome shotgun (WGS) entry which is preliminary data.</text>
</comment>
<keyword evidence="5" id="KW-0630">Potassium</keyword>
<dbReference type="GO" id="GO:0012505">
    <property type="term" value="C:endomembrane system"/>
    <property type="evidence" value="ECO:0007669"/>
    <property type="project" value="TreeGrafter"/>
</dbReference>
<dbReference type="AlphaFoldDB" id="A0A540LZ15"/>
<evidence type="ECO:0000256" key="9">
    <source>
        <dbReference type="ARBA" id="ARBA00038341"/>
    </source>
</evidence>
<evidence type="ECO:0000259" key="11">
    <source>
        <dbReference type="Pfam" id="PF00999"/>
    </source>
</evidence>